<dbReference type="Gene3D" id="3.30.450.20">
    <property type="entry name" value="PAS domain"/>
    <property type="match status" value="6"/>
</dbReference>
<feature type="domain" description="PAS" evidence="7">
    <location>
        <begin position="518"/>
        <end position="589"/>
    </location>
</feature>
<feature type="domain" description="PAC" evidence="8">
    <location>
        <begin position="591"/>
        <end position="643"/>
    </location>
</feature>
<evidence type="ECO:0000259" key="7">
    <source>
        <dbReference type="PROSITE" id="PS50112"/>
    </source>
</evidence>
<dbReference type="Pfam" id="PF08447">
    <property type="entry name" value="PAS_3"/>
    <property type="match status" value="3"/>
</dbReference>
<protein>
    <recommendedName>
        <fullName evidence="2">histidine kinase</fullName>
        <ecNumber evidence="2">2.7.13.3</ecNumber>
    </recommendedName>
</protein>
<keyword evidence="4" id="KW-0808">Transferase</keyword>
<dbReference type="NCBIfam" id="TIGR00229">
    <property type="entry name" value="sensory_box"/>
    <property type="match status" value="5"/>
</dbReference>
<sequence length="1000" mass="113776">MVNHPDLHFQQNENIFRTLVEESATAVALYVGQEFIIKIANKAILKIYGKGNDVLDKPYFDVLPELRTQKVYQTLLDVYNTGIVYETTEERVDLVVDGKLSVFYFNFAFKPLKDAEGKVWGILNTGNDITELTLTRQQLAESEERTQFALDAAELGTWNLDPANQTVVWDKRCQFLFGFRKNAIAYADVLACVHPDDVERVKKAVSASIDPVLNQLYDVRFRVVGPNAELLHWVRSIGRAYFDDKGICIRFAGTIQDITREMEVNKEQQKLLSLVENTDEAIGITDLEGNVTYLNKAGYEILGLEKTEDIHRPAADFFANLPEDTRAAAEAILTTGKWEGERYYRNFKTGEVIPIYLKAFRIDGHYTGKPIAMASVARDLRPEMEARNEQNKLIALIENSSDFIALTDIDTNMVTYVNRAGKEMVGLDPDEPVYRKNTDFLMPNEQDRVGDDIYAKVRKDGKWTAQLTYRHFKTGEPIPAFVTSVNINDPVTGKPIGRGGVARDLRREIEDKKALVESEHLLQNITRAAPIALWMSDEQGNINYVNQTWLDWTGHTFNQSCGISWLDALAPDDRDKTYNKFIADLTERRPFEATFKVINTNGNQRWCFASGNPQYRSDGSFAGYISACTDVTEKNLAEQQLFLKNEELNEQIKQFEFVTGFMPVQLWITTPDGDLDYANDRALDYFGVDLDEIIGPKWILTIHPDDREMCSAAFTRSLITGDAYQCEFRLKDRYGNYKWHLARALPYTSEGKIVKWFGTNTDIDEQKRLERQKDDFLGIASHELKTPVTSIKAYTQVLGAMLKAEGEQKKAAMVARMDAQINRLTALIGDLLDVTKINSGKLQFNRTRFNFTDALKEAVEDLQHITQKHQLITNFTEVGEIFADRDRISQVITNLITNAIKYSPNSERIIVTSEKRENEVTVSVRDFGIGIAPDKRNRVFEQFYRVSGDKQHTFPGLGLGLYISSEIIKREGGRIWVNSIEGEGSDFCFALPVDHNSIIY</sequence>
<comment type="caution">
    <text evidence="9">The sequence shown here is derived from an EMBL/GenBank/DDBJ whole genome shotgun (WGS) entry which is preliminary data.</text>
</comment>
<feature type="domain" description="PAC" evidence="8">
    <location>
        <begin position="724"/>
        <end position="775"/>
    </location>
</feature>
<gene>
    <name evidence="9" type="ORF">CLV57_1368</name>
</gene>
<dbReference type="InterPro" id="IPR036097">
    <property type="entry name" value="HisK_dim/P_sf"/>
</dbReference>
<evidence type="ECO:0000256" key="2">
    <source>
        <dbReference type="ARBA" id="ARBA00012438"/>
    </source>
</evidence>
<dbReference type="InterPro" id="IPR035965">
    <property type="entry name" value="PAS-like_dom_sf"/>
</dbReference>
<dbReference type="SUPFAM" id="SSF47384">
    <property type="entry name" value="Homodimeric domain of signal transducing histidine kinase"/>
    <property type="match status" value="1"/>
</dbReference>
<dbReference type="FunFam" id="3.30.565.10:FF:000006">
    <property type="entry name" value="Sensor histidine kinase WalK"/>
    <property type="match status" value="1"/>
</dbReference>
<dbReference type="PROSITE" id="PS50112">
    <property type="entry name" value="PAS"/>
    <property type="match status" value="5"/>
</dbReference>
<dbReference type="PROSITE" id="PS50109">
    <property type="entry name" value="HIS_KIN"/>
    <property type="match status" value="1"/>
</dbReference>
<dbReference type="RefSeq" id="WP_100340553.1">
    <property type="nucleotide sequence ID" value="NZ_PGFJ01000001.1"/>
</dbReference>
<dbReference type="SUPFAM" id="SSF55874">
    <property type="entry name" value="ATPase domain of HSP90 chaperone/DNA topoisomerase II/histidine kinase"/>
    <property type="match status" value="1"/>
</dbReference>
<dbReference type="EMBL" id="PGFJ01000001">
    <property type="protein sequence ID" value="PJJ84357.1"/>
    <property type="molecule type" value="Genomic_DNA"/>
</dbReference>
<dbReference type="CDD" id="cd00130">
    <property type="entry name" value="PAS"/>
    <property type="match status" value="5"/>
</dbReference>
<feature type="domain" description="PAC" evidence="8">
    <location>
        <begin position="86"/>
        <end position="141"/>
    </location>
</feature>
<dbReference type="InterPro" id="IPR000700">
    <property type="entry name" value="PAS-assoc_C"/>
</dbReference>
<dbReference type="Pfam" id="PF13426">
    <property type="entry name" value="PAS_9"/>
    <property type="match status" value="1"/>
</dbReference>
<dbReference type="InterPro" id="IPR003594">
    <property type="entry name" value="HATPase_dom"/>
</dbReference>
<evidence type="ECO:0000256" key="4">
    <source>
        <dbReference type="ARBA" id="ARBA00022679"/>
    </source>
</evidence>
<dbReference type="PRINTS" id="PR00344">
    <property type="entry name" value="BCTRLSENSOR"/>
</dbReference>
<feature type="domain" description="PAS" evidence="7">
    <location>
        <begin position="389"/>
        <end position="460"/>
    </location>
</feature>
<keyword evidence="5" id="KW-0418">Kinase</keyword>
<name>A0A2H9VU58_9SPHI</name>
<dbReference type="SMART" id="SM00086">
    <property type="entry name" value="PAC"/>
    <property type="match status" value="5"/>
</dbReference>
<keyword evidence="3" id="KW-0597">Phosphoprotein</keyword>
<dbReference type="FunFam" id="3.30.450.20:FF:000099">
    <property type="entry name" value="Sensory box sensor histidine kinase"/>
    <property type="match status" value="1"/>
</dbReference>
<dbReference type="PANTHER" id="PTHR43304:SF1">
    <property type="entry name" value="PAC DOMAIN-CONTAINING PROTEIN"/>
    <property type="match status" value="1"/>
</dbReference>
<dbReference type="Pfam" id="PF02518">
    <property type="entry name" value="HATPase_c"/>
    <property type="match status" value="1"/>
</dbReference>
<reference evidence="9 10" key="1">
    <citation type="submission" date="2017-11" db="EMBL/GenBank/DDBJ databases">
        <title>Genomic Encyclopedia of Archaeal and Bacterial Type Strains, Phase II (KMG-II): From Individual Species to Whole Genera.</title>
        <authorList>
            <person name="Goeker M."/>
        </authorList>
    </citation>
    <scope>NUCLEOTIDE SEQUENCE [LARGE SCALE GENOMIC DNA]</scope>
    <source>
        <strain evidence="9 10">DSM 28175</strain>
    </source>
</reference>
<dbReference type="Pfam" id="PF00512">
    <property type="entry name" value="HisKA"/>
    <property type="match status" value="1"/>
</dbReference>
<dbReference type="Proteomes" id="UP000242687">
    <property type="component" value="Unassembled WGS sequence"/>
</dbReference>
<dbReference type="SMART" id="SM00388">
    <property type="entry name" value="HisKA"/>
    <property type="match status" value="1"/>
</dbReference>
<proteinExistence type="predicted"/>
<evidence type="ECO:0000313" key="9">
    <source>
        <dbReference type="EMBL" id="PJJ84357.1"/>
    </source>
</evidence>
<dbReference type="SMART" id="SM00091">
    <property type="entry name" value="PAS"/>
    <property type="match status" value="6"/>
</dbReference>
<dbReference type="OrthoDB" id="9813151at2"/>
<feature type="domain" description="Histidine kinase" evidence="6">
    <location>
        <begin position="779"/>
        <end position="995"/>
    </location>
</feature>
<dbReference type="InterPro" id="IPR003661">
    <property type="entry name" value="HisK_dim/P_dom"/>
</dbReference>
<evidence type="ECO:0000256" key="5">
    <source>
        <dbReference type="ARBA" id="ARBA00022777"/>
    </source>
</evidence>
<accession>A0A2H9VU58</accession>
<organism evidence="9 10">
    <name type="scientific">Mucilaginibacter auburnensis</name>
    <dbReference type="NCBI Taxonomy" id="1457233"/>
    <lineage>
        <taxon>Bacteria</taxon>
        <taxon>Pseudomonadati</taxon>
        <taxon>Bacteroidota</taxon>
        <taxon>Sphingobacteriia</taxon>
        <taxon>Sphingobacteriales</taxon>
        <taxon>Sphingobacteriaceae</taxon>
        <taxon>Mucilaginibacter</taxon>
    </lineage>
</organism>
<dbReference type="InterPro" id="IPR052162">
    <property type="entry name" value="Sensor_kinase/Photoreceptor"/>
</dbReference>
<evidence type="ECO:0000313" key="10">
    <source>
        <dbReference type="Proteomes" id="UP000242687"/>
    </source>
</evidence>
<dbReference type="CDD" id="cd00075">
    <property type="entry name" value="HATPase"/>
    <property type="match status" value="1"/>
</dbReference>
<dbReference type="InterPro" id="IPR013656">
    <property type="entry name" value="PAS_4"/>
</dbReference>
<dbReference type="Gene3D" id="1.10.287.130">
    <property type="match status" value="1"/>
</dbReference>
<dbReference type="PANTHER" id="PTHR43304">
    <property type="entry name" value="PHYTOCHROME-LIKE PROTEIN CPH1"/>
    <property type="match status" value="1"/>
</dbReference>
<evidence type="ECO:0000259" key="8">
    <source>
        <dbReference type="PROSITE" id="PS50113"/>
    </source>
</evidence>
<dbReference type="EC" id="2.7.13.3" evidence="2"/>
<dbReference type="SUPFAM" id="SSF55785">
    <property type="entry name" value="PYP-like sensor domain (PAS domain)"/>
    <property type="match status" value="6"/>
</dbReference>
<dbReference type="InterPro" id="IPR004358">
    <property type="entry name" value="Sig_transdc_His_kin-like_C"/>
</dbReference>
<dbReference type="InterPro" id="IPR000014">
    <property type="entry name" value="PAS"/>
</dbReference>
<comment type="catalytic activity">
    <reaction evidence="1">
        <text>ATP + protein L-histidine = ADP + protein N-phospho-L-histidine.</text>
        <dbReference type="EC" id="2.7.13.3"/>
    </reaction>
</comment>
<evidence type="ECO:0000256" key="3">
    <source>
        <dbReference type="ARBA" id="ARBA00022553"/>
    </source>
</evidence>
<feature type="domain" description="PAS" evidence="7">
    <location>
        <begin position="666"/>
        <end position="721"/>
    </location>
</feature>
<feature type="domain" description="PAS" evidence="7">
    <location>
        <begin position="142"/>
        <end position="212"/>
    </location>
</feature>
<keyword evidence="10" id="KW-1185">Reference proteome</keyword>
<dbReference type="AlphaFoldDB" id="A0A2H9VU58"/>
<dbReference type="PROSITE" id="PS50113">
    <property type="entry name" value="PAC"/>
    <property type="match status" value="4"/>
</dbReference>
<dbReference type="Gene3D" id="3.30.565.10">
    <property type="entry name" value="Histidine kinase-like ATPase, C-terminal domain"/>
    <property type="match status" value="1"/>
</dbReference>
<dbReference type="InterPro" id="IPR036890">
    <property type="entry name" value="HATPase_C_sf"/>
</dbReference>
<dbReference type="Pfam" id="PF13188">
    <property type="entry name" value="PAS_8"/>
    <property type="match status" value="1"/>
</dbReference>
<dbReference type="Pfam" id="PF08448">
    <property type="entry name" value="PAS_4"/>
    <property type="match status" value="1"/>
</dbReference>
<feature type="domain" description="PAS" evidence="7">
    <location>
        <begin position="267"/>
        <end position="312"/>
    </location>
</feature>
<feature type="domain" description="PAC" evidence="8">
    <location>
        <begin position="217"/>
        <end position="270"/>
    </location>
</feature>
<dbReference type="InterPro" id="IPR005467">
    <property type="entry name" value="His_kinase_dom"/>
</dbReference>
<evidence type="ECO:0000259" key="6">
    <source>
        <dbReference type="PROSITE" id="PS50109"/>
    </source>
</evidence>
<dbReference type="GO" id="GO:0000155">
    <property type="term" value="F:phosphorelay sensor kinase activity"/>
    <property type="evidence" value="ECO:0007669"/>
    <property type="project" value="InterPro"/>
</dbReference>
<dbReference type="InterPro" id="IPR013655">
    <property type="entry name" value="PAS_fold_3"/>
</dbReference>
<dbReference type="SMART" id="SM00387">
    <property type="entry name" value="HATPase_c"/>
    <property type="match status" value="1"/>
</dbReference>
<evidence type="ECO:0000256" key="1">
    <source>
        <dbReference type="ARBA" id="ARBA00000085"/>
    </source>
</evidence>
<dbReference type="InterPro" id="IPR001610">
    <property type="entry name" value="PAC"/>
</dbReference>
<dbReference type="CDD" id="cd00082">
    <property type="entry name" value="HisKA"/>
    <property type="match status" value="1"/>
</dbReference>